<sequence>MDIVTLPSRSVPVLAEADICVAGGSCTGVFAAVTAARRGARVAVVEPQNRFGGTATASQVCYWHSIFNLDYSRQIIAGMTDEILHRLDRRGQVDYADGPDPSWYARLNTEELAIELDELVVEAGVLPFLHTRAVDVWRDADGRPAGLLVAGKGGLGVLKAKYLVDATGDGDICAAAGAEMWRNPSLQPPTACAKMSRWPEREVGMFELGKWIHAEAERYRMPEGMIWGCPTPGKNTFMLAGTKIPDADLSDPAELTAGEIEGRRQIRAIQDIVAGHGLPRPVLEALPSLIGIRDTRHIRSLYRLTTDDVLYGREFPDTIARGTYRVDVHSQNPPGTRFLYLDGTEVFISPDRENEATRWRPEGPAPECYNIPLRSLIPAGFDNLISAGRMIDAETGAYGAVRVMVTMNQTGEAAGNAAYEALDKDTGIPEAAGL</sequence>
<dbReference type="SUPFAM" id="SSF51905">
    <property type="entry name" value="FAD/NAD(P)-binding domain"/>
    <property type="match status" value="1"/>
</dbReference>
<name>A0A844G475_9BACT</name>
<proteinExistence type="predicted"/>
<dbReference type="EMBL" id="VUNS01000012">
    <property type="protein sequence ID" value="MST97764.1"/>
    <property type="molecule type" value="Genomic_DNA"/>
</dbReference>
<keyword evidence="2" id="KW-0479">Metal-binding</keyword>
<dbReference type="PANTHER" id="PTHR43498">
    <property type="entry name" value="FERREDOXIN:COB-COM HETERODISULFIDE REDUCTASE SUBUNIT A"/>
    <property type="match status" value="1"/>
</dbReference>
<dbReference type="Pfam" id="PF12831">
    <property type="entry name" value="FAD_oxidored"/>
    <property type="match status" value="1"/>
</dbReference>
<dbReference type="RefSeq" id="WP_106053495.1">
    <property type="nucleotide sequence ID" value="NZ_VUNS01000012.1"/>
</dbReference>
<accession>A0A844G475</accession>
<dbReference type="InterPro" id="IPR036188">
    <property type="entry name" value="FAD/NAD-bd_sf"/>
</dbReference>
<reference evidence="6 7" key="1">
    <citation type="submission" date="2019-08" db="EMBL/GenBank/DDBJ databases">
        <title>In-depth cultivation of the pig gut microbiome towards novel bacterial diversity and tailored functional studies.</title>
        <authorList>
            <person name="Wylensek D."/>
            <person name="Hitch T.C.A."/>
            <person name="Clavel T."/>
        </authorList>
    </citation>
    <scope>NUCLEOTIDE SEQUENCE [LARGE SCALE GENOMIC DNA]</scope>
    <source>
        <strain evidence="6 7">BBE-744-WT-12</strain>
    </source>
</reference>
<evidence type="ECO:0000256" key="3">
    <source>
        <dbReference type="ARBA" id="ARBA00023002"/>
    </source>
</evidence>
<evidence type="ECO:0000256" key="4">
    <source>
        <dbReference type="ARBA" id="ARBA00023004"/>
    </source>
</evidence>
<dbReference type="GO" id="GO:0046872">
    <property type="term" value="F:metal ion binding"/>
    <property type="evidence" value="ECO:0007669"/>
    <property type="project" value="UniProtKB-KW"/>
</dbReference>
<organism evidence="6 7">
    <name type="scientific">Victivallis lenta</name>
    <dbReference type="NCBI Taxonomy" id="2606640"/>
    <lineage>
        <taxon>Bacteria</taxon>
        <taxon>Pseudomonadati</taxon>
        <taxon>Lentisphaerota</taxon>
        <taxon>Lentisphaeria</taxon>
        <taxon>Victivallales</taxon>
        <taxon>Victivallaceae</taxon>
        <taxon>Victivallis</taxon>
    </lineage>
</organism>
<gene>
    <name evidence="6" type="ORF">FYJ85_12015</name>
</gene>
<keyword evidence="7" id="KW-1185">Reference proteome</keyword>
<dbReference type="GO" id="GO:0051539">
    <property type="term" value="F:4 iron, 4 sulfur cluster binding"/>
    <property type="evidence" value="ECO:0007669"/>
    <property type="project" value="UniProtKB-KW"/>
</dbReference>
<dbReference type="Gene3D" id="3.50.50.60">
    <property type="entry name" value="FAD/NAD(P)-binding domain"/>
    <property type="match status" value="1"/>
</dbReference>
<evidence type="ECO:0000256" key="2">
    <source>
        <dbReference type="ARBA" id="ARBA00022723"/>
    </source>
</evidence>
<dbReference type="InterPro" id="IPR039650">
    <property type="entry name" value="HdrA-like"/>
</dbReference>
<keyword evidence="4" id="KW-0408">Iron</keyword>
<dbReference type="GO" id="GO:0016491">
    <property type="term" value="F:oxidoreductase activity"/>
    <property type="evidence" value="ECO:0007669"/>
    <property type="project" value="UniProtKB-KW"/>
</dbReference>
<keyword evidence="1" id="KW-0004">4Fe-4S</keyword>
<evidence type="ECO:0000256" key="1">
    <source>
        <dbReference type="ARBA" id="ARBA00022485"/>
    </source>
</evidence>
<comment type="caution">
    <text evidence="6">The sequence shown here is derived from an EMBL/GenBank/DDBJ whole genome shotgun (WGS) entry which is preliminary data.</text>
</comment>
<protein>
    <submittedName>
        <fullName evidence="6">FAD-dependent oxidoreductase</fullName>
    </submittedName>
</protein>
<evidence type="ECO:0000313" key="7">
    <source>
        <dbReference type="Proteomes" id="UP000435649"/>
    </source>
</evidence>
<dbReference type="Proteomes" id="UP000435649">
    <property type="component" value="Unassembled WGS sequence"/>
</dbReference>
<evidence type="ECO:0000313" key="6">
    <source>
        <dbReference type="EMBL" id="MST97764.1"/>
    </source>
</evidence>
<evidence type="ECO:0000256" key="5">
    <source>
        <dbReference type="ARBA" id="ARBA00023014"/>
    </source>
</evidence>
<dbReference type="AlphaFoldDB" id="A0A844G475"/>
<keyword evidence="5" id="KW-0411">Iron-sulfur</keyword>
<dbReference type="PANTHER" id="PTHR43498:SF1">
    <property type="entry name" value="COB--COM HETERODISULFIDE REDUCTASE IRON-SULFUR SUBUNIT A"/>
    <property type="match status" value="1"/>
</dbReference>
<keyword evidence="3" id="KW-0560">Oxidoreductase</keyword>